<protein>
    <submittedName>
        <fullName evidence="1">Uncharacterized protein</fullName>
    </submittedName>
</protein>
<name>A0A9P8AW46_9AGAR</name>
<dbReference type="RefSeq" id="XP_043043281.1">
    <property type="nucleotide sequence ID" value="XM_043181575.1"/>
</dbReference>
<dbReference type="EMBL" id="MU250527">
    <property type="protein sequence ID" value="KAG7449781.1"/>
    <property type="molecule type" value="Genomic_DNA"/>
</dbReference>
<gene>
    <name evidence="1" type="ORF">BT62DRAFT_606635</name>
</gene>
<evidence type="ECO:0000313" key="1">
    <source>
        <dbReference type="EMBL" id="KAG7449781.1"/>
    </source>
</evidence>
<keyword evidence="2" id="KW-1185">Reference proteome</keyword>
<dbReference type="GeneID" id="66103871"/>
<proteinExistence type="predicted"/>
<comment type="caution">
    <text evidence="1">The sequence shown here is derived from an EMBL/GenBank/DDBJ whole genome shotgun (WGS) entry which is preliminary data.</text>
</comment>
<reference evidence="1" key="1">
    <citation type="submission" date="2020-11" db="EMBL/GenBank/DDBJ databases">
        <title>Adaptations for nitrogen fixation in a non-lichenized fungal sporocarp promotes dispersal by wood-feeding termites.</title>
        <authorList>
            <consortium name="DOE Joint Genome Institute"/>
            <person name="Koch R.A."/>
            <person name="Yoon G."/>
            <person name="Arayal U."/>
            <person name="Lail K."/>
            <person name="Amirebrahimi M."/>
            <person name="Labutti K."/>
            <person name="Lipzen A."/>
            <person name="Riley R."/>
            <person name="Barry K."/>
            <person name="Henrissat B."/>
            <person name="Grigoriev I.V."/>
            <person name="Herr J.R."/>
            <person name="Aime M.C."/>
        </authorList>
    </citation>
    <scope>NUCLEOTIDE SEQUENCE</scope>
    <source>
        <strain evidence="1">MCA 3950</strain>
    </source>
</reference>
<evidence type="ECO:0000313" key="2">
    <source>
        <dbReference type="Proteomes" id="UP000812287"/>
    </source>
</evidence>
<sequence length="152" mass="17033">MSLLSTQELLHLGIVILAKSQISNLVSINITFIKLVVWRSFVVFRQPTMKDTCRLKLYSRACLSHLACRRFRRADKWKKARSIDTAELISPYSSNIVAAITNAVGRIFALGVEFADGSTDLDSVLVYVYLRNDVSDGLLLRVSISILSELLV</sequence>
<accession>A0A9P8AW46</accession>
<organism evidence="1 2">
    <name type="scientific">Guyanagaster necrorhizus</name>
    <dbReference type="NCBI Taxonomy" id="856835"/>
    <lineage>
        <taxon>Eukaryota</taxon>
        <taxon>Fungi</taxon>
        <taxon>Dikarya</taxon>
        <taxon>Basidiomycota</taxon>
        <taxon>Agaricomycotina</taxon>
        <taxon>Agaricomycetes</taxon>
        <taxon>Agaricomycetidae</taxon>
        <taxon>Agaricales</taxon>
        <taxon>Marasmiineae</taxon>
        <taxon>Physalacriaceae</taxon>
        <taxon>Guyanagaster</taxon>
    </lineage>
</organism>
<dbReference type="AlphaFoldDB" id="A0A9P8AW46"/>
<dbReference type="Proteomes" id="UP000812287">
    <property type="component" value="Unassembled WGS sequence"/>
</dbReference>